<sequence length="512" mass="55060">MFEELMDAAGRARGAAAIGAWARIENAAVAQRLSAMADLLESRLTDKDSAERDQWCLDNWDAVSAEVAAGQHTSLGVASNELLDAWTLRRRLPRVAEVFASGAISYRLVKSVVKRTRLVVDPEVMAKIDAEIAAHIRGWGPLSVAKHEAEIDHWVDLYDPAAVVHAESAARSRHVDVTPAADGSGTCFVEAVLYAHDGEVMDRRLDDMARGVCLADPRTHEQRRADALAAIMNKADRLSCLCGAEDCEAGARTTSSVVVHVIAEESSLTDDTPVALNGDKPASPEPEPESEPKPEPSRFESLLGPVPAAGPAKTNPAVVLGGGLLPGPLLAATLAQTATIRRLVHPGDSPAEPRYVPSAKLADFVRCRDMTCRFPGCDVAAYSCDLDHTIAYPVGPTQASNLACLCRKHHLLKTFWGWRDVQYPDGTVLWTSPGGQTFTTHPGSRVLFPSLCRPTAPVAVDAGVRAPTPSAPSGLGMPRRTQTRAQVRARRIHDQRAENQALLEGRNHAPPF</sequence>
<feature type="domain" description="HNH nuclease" evidence="2">
    <location>
        <begin position="360"/>
        <end position="411"/>
    </location>
</feature>
<reference evidence="3 4" key="1">
    <citation type="submission" date="2018-06" db="EMBL/GenBank/DDBJ databases">
        <authorList>
            <consortium name="Pathogen Informatics"/>
            <person name="Doyle S."/>
        </authorList>
    </citation>
    <scope>NUCLEOTIDE SEQUENCE [LARGE SCALE GENOMIC DNA]</scope>
    <source>
        <strain evidence="3 4">NCTC10742</strain>
    </source>
</reference>
<evidence type="ECO:0000313" key="4">
    <source>
        <dbReference type="Proteomes" id="UP000254291"/>
    </source>
</evidence>
<gene>
    <name evidence="3" type="ORF">NCTC10742_00411</name>
</gene>
<evidence type="ECO:0000256" key="1">
    <source>
        <dbReference type="SAM" id="MobiDB-lite"/>
    </source>
</evidence>
<dbReference type="AlphaFoldDB" id="A0A378SEE3"/>
<name>A0A378SEE3_9MYCO</name>
<protein>
    <submittedName>
        <fullName evidence="3">Protein of uncharacterized function DUF222</fullName>
    </submittedName>
</protein>
<dbReference type="InterPro" id="IPR003615">
    <property type="entry name" value="HNH_nuc"/>
</dbReference>
<evidence type="ECO:0000259" key="2">
    <source>
        <dbReference type="SMART" id="SM00507"/>
    </source>
</evidence>
<accession>A0A378SEE3</accession>
<dbReference type="CDD" id="cd00085">
    <property type="entry name" value="HNHc"/>
    <property type="match status" value="1"/>
</dbReference>
<dbReference type="EMBL" id="UGQM01000001">
    <property type="protein sequence ID" value="STZ41209.1"/>
    <property type="molecule type" value="Genomic_DNA"/>
</dbReference>
<dbReference type="InterPro" id="IPR003870">
    <property type="entry name" value="DUF222"/>
</dbReference>
<dbReference type="RefSeq" id="WP_099962358.1">
    <property type="nucleotide sequence ID" value="NZ_JACKST010000032.1"/>
</dbReference>
<dbReference type="SMART" id="SM00507">
    <property type="entry name" value="HNHc"/>
    <property type="match status" value="1"/>
</dbReference>
<proteinExistence type="predicted"/>
<organism evidence="3 4">
    <name type="scientific">Mycolicibacterium gilvum</name>
    <dbReference type="NCBI Taxonomy" id="1804"/>
    <lineage>
        <taxon>Bacteria</taxon>
        <taxon>Bacillati</taxon>
        <taxon>Actinomycetota</taxon>
        <taxon>Actinomycetes</taxon>
        <taxon>Mycobacteriales</taxon>
        <taxon>Mycobacteriaceae</taxon>
        <taxon>Mycolicibacterium</taxon>
    </lineage>
</organism>
<dbReference type="Proteomes" id="UP000254291">
    <property type="component" value="Unassembled WGS sequence"/>
</dbReference>
<evidence type="ECO:0000313" key="3">
    <source>
        <dbReference type="EMBL" id="STZ41209.1"/>
    </source>
</evidence>
<feature type="region of interest" description="Disordered" evidence="1">
    <location>
        <begin position="268"/>
        <end position="307"/>
    </location>
</feature>
<dbReference type="Pfam" id="PF02720">
    <property type="entry name" value="DUF222"/>
    <property type="match status" value="2"/>
</dbReference>